<keyword evidence="1" id="KW-0732">Signal</keyword>
<dbReference type="InterPro" id="IPR026444">
    <property type="entry name" value="Secre_tail"/>
</dbReference>
<sequence length="180" mass="19385">MRRISVFALLWATSLLAAAQDGEPIRSLSATYYPQSLERAVVSLVANNVVSASQQVEYRAGKSVVLTPGFEAKAGAVFTAHTGAVKRVSLEGDGALLSLRGYPNPFVERANISYKLADEGITSLFITSSDGKVVGRLVDNKFQSAGQYDVEWQADQLPSGSYLCVLEASGKRIATRLIRK</sequence>
<dbReference type="Proteomes" id="UP000477386">
    <property type="component" value="Unassembled WGS sequence"/>
</dbReference>
<proteinExistence type="predicted"/>
<evidence type="ECO:0000313" key="2">
    <source>
        <dbReference type="EMBL" id="NEU70975.1"/>
    </source>
</evidence>
<gene>
    <name evidence="2" type="ORF">GK091_29225</name>
</gene>
<comment type="caution">
    <text evidence="2">The sequence shown here is derived from an EMBL/GenBank/DDBJ whole genome shotgun (WGS) entry which is preliminary data.</text>
</comment>
<evidence type="ECO:0000256" key="1">
    <source>
        <dbReference type="SAM" id="SignalP"/>
    </source>
</evidence>
<dbReference type="RefSeq" id="WP_164044286.1">
    <property type="nucleotide sequence ID" value="NZ_JAAGNZ010000015.1"/>
</dbReference>
<feature type="chain" id="PRO_5026823490" evidence="1">
    <location>
        <begin position="20"/>
        <end position="180"/>
    </location>
</feature>
<dbReference type="NCBIfam" id="NF045639">
    <property type="entry name" value="GCX_COOH"/>
    <property type="match status" value="1"/>
</dbReference>
<reference evidence="2 3" key="1">
    <citation type="submission" date="2020-02" db="EMBL/GenBank/DDBJ databases">
        <title>Draft genome sequence of two Spirosoma agri KCTC 52727 and Spirosoma terrae KCTC 52035.</title>
        <authorList>
            <person name="Rojas J."/>
            <person name="Ambika Manirajan B."/>
            <person name="Ratering S."/>
            <person name="Suarez C."/>
            <person name="Schnell S."/>
        </authorList>
    </citation>
    <scope>NUCLEOTIDE SEQUENCE [LARGE SCALE GENOMIC DNA]</scope>
    <source>
        <strain evidence="2 3">KCTC 52727</strain>
    </source>
</reference>
<organism evidence="2 3">
    <name type="scientific">Spirosoma agri</name>
    <dbReference type="NCBI Taxonomy" id="1987381"/>
    <lineage>
        <taxon>Bacteria</taxon>
        <taxon>Pseudomonadati</taxon>
        <taxon>Bacteroidota</taxon>
        <taxon>Cytophagia</taxon>
        <taxon>Cytophagales</taxon>
        <taxon>Cytophagaceae</taxon>
        <taxon>Spirosoma</taxon>
    </lineage>
</organism>
<dbReference type="EMBL" id="JAAGNZ010000015">
    <property type="protein sequence ID" value="NEU70975.1"/>
    <property type="molecule type" value="Genomic_DNA"/>
</dbReference>
<dbReference type="NCBIfam" id="TIGR04183">
    <property type="entry name" value="Por_Secre_tail"/>
    <property type="match status" value="1"/>
</dbReference>
<accession>A0A6M0ITC2</accession>
<name>A0A6M0ITC2_9BACT</name>
<evidence type="ECO:0000313" key="3">
    <source>
        <dbReference type="Proteomes" id="UP000477386"/>
    </source>
</evidence>
<protein>
    <submittedName>
        <fullName evidence="2">T9SS type A sorting domain-containing protein</fullName>
    </submittedName>
</protein>
<keyword evidence="3" id="KW-1185">Reference proteome</keyword>
<dbReference type="AlphaFoldDB" id="A0A6M0ITC2"/>
<feature type="signal peptide" evidence="1">
    <location>
        <begin position="1"/>
        <end position="19"/>
    </location>
</feature>
<dbReference type="InterPro" id="IPR055015">
    <property type="entry name" value="GCX_COOH"/>
</dbReference>